<dbReference type="GO" id="GO:0007165">
    <property type="term" value="P:signal transduction"/>
    <property type="evidence" value="ECO:0007669"/>
    <property type="project" value="UniProtKB-KW"/>
</dbReference>
<gene>
    <name evidence="7" type="ORF">A6A40_07460</name>
</gene>
<dbReference type="CDD" id="cd00130">
    <property type="entry name" value="PAS"/>
    <property type="match status" value="1"/>
</dbReference>
<comment type="similarity">
    <text evidence="2">Belongs to the methyl-accepting chemotaxis (MCP) protein family.</text>
</comment>
<dbReference type="InterPro" id="IPR000014">
    <property type="entry name" value="PAS"/>
</dbReference>
<dbReference type="SUPFAM" id="SSF55785">
    <property type="entry name" value="PYP-like sensor domain (PAS domain)"/>
    <property type="match status" value="1"/>
</dbReference>
<dbReference type="Proteomes" id="UP000077405">
    <property type="component" value="Chromosome"/>
</dbReference>
<dbReference type="PROSITE" id="PS50111">
    <property type="entry name" value="CHEMOTAXIS_TRANSDUC_2"/>
    <property type="match status" value="1"/>
</dbReference>
<dbReference type="KEGG" id="ahu:A6A40_07460"/>
<evidence type="ECO:0000259" key="5">
    <source>
        <dbReference type="PROSITE" id="PS50112"/>
    </source>
</evidence>
<protein>
    <submittedName>
        <fullName evidence="7">PAS domain S-box protein</fullName>
    </submittedName>
</protein>
<dbReference type="Pfam" id="PF13426">
    <property type="entry name" value="PAS_9"/>
    <property type="match status" value="1"/>
</dbReference>
<dbReference type="NCBIfam" id="TIGR00229">
    <property type="entry name" value="sensory_box"/>
    <property type="match status" value="1"/>
</dbReference>
<dbReference type="GO" id="GO:0004888">
    <property type="term" value="F:transmembrane signaling receptor activity"/>
    <property type="evidence" value="ECO:0007669"/>
    <property type="project" value="InterPro"/>
</dbReference>
<feature type="domain" description="PAS" evidence="5">
    <location>
        <begin position="130"/>
        <end position="202"/>
    </location>
</feature>
<evidence type="ECO:0000256" key="3">
    <source>
        <dbReference type="PROSITE-ProRule" id="PRU00284"/>
    </source>
</evidence>
<dbReference type="Gene3D" id="3.30.450.20">
    <property type="entry name" value="PAS domain"/>
    <property type="match status" value="2"/>
</dbReference>
<evidence type="ECO:0000313" key="7">
    <source>
        <dbReference type="EMBL" id="ANC91757.1"/>
    </source>
</evidence>
<dbReference type="PROSITE" id="PS50113">
    <property type="entry name" value="PAC"/>
    <property type="match status" value="1"/>
</dbReference>
<dbReference type="PANTHER" id="PTHR32089">
    <property type="entry name" value="METHYL-ACCEPTING CHEMOTAXIS PROTEIN MCPB"/>
    <property type="match status" value="1"/>
</dbReference>
<dbReference type="GO" id="GO:0006935">
    <property type="term" value="P:chemotaxis"/>
    <property type="evidence" value="ECO:0007669"/>
    <property type="project" value="InterPro"/>
</dbReference>
<feature type="domain" description="PAC" evidence="6">
    <location>
        <begin position="205"/>
        <end position="257"/>
    </location>
</feature>
<dbReference type="InterPro" id="IPR004090">
    <property type="entry name" value="Chemotax_Me-accpt_rcpt"/>
</dbReference>
<evidence type="ECO:0000259" key="4">
    <source>
        <dbReference type="PROSITE" id="PS50111"/>
    </source>
</evidence>
<dbReference type="SMART" id="SM00283">
    <property type="entry name" value="MA"/>
    <property type="match status" value="1"/>
</dbReference>
<dbReference type="PANTHER" id="PTHR32089:SF112">
    <property type="entry name" value="LYSOZYME-LIKE PROTEIN-RELATED"/>
    <property type="match status" value="1"/>
</dbReference>
<evidence type="ECO:0000313" key="8">
    <source>
        <dbReference type="Proteomes" id="UP000077405"/>
    </source>
</evidence>
<accession>A0A161ITW8</accession>
<dbReference type="GO" id="GO:0016020">
    <property type="term" value="C:membrane"/>
    <property type="evidence" value="ECO:0007669"/>
    <property type="project" value="InterPro"/>
</dbReference>
<dbReference type="InterPro" id="IPR000700">
    <property type="entry name" value="PAS-assoc_C"/>
</dbReference>
<keyword evidence="8" id="KW-1185">Reference proteome</keyword>
<organism evidence="7 8">
    <name type="scientific">Azospirillum humicireducens</name>
    <dbReference type="NCBI Taxonomy" id="1226968"/>
    <lineage>
        <taxon>Bacteria</taxon>
        <taxon>Pseudomonadati</taxon>
        <taxon>Pseudomonadota</taxon>
        <taxon>Alphaproteobacteria</taxon>
        <taxon>Rhodospirillales</taxon>
        <taxon>Azospirillaceae</taxon>
        <taxon>Azospirillum</taxon>
    </lineage>
</organism>
<reference evidence="7 8" key="1">
    <citation type="journal article" date="2013" name="Int. J. Syst. Evol. Microbiol.">
        <title>Azospirillum humicireducens sp. nov., a nitrogen-fixing bacterium isolated from a microbial fuel cell.</title>
        <authorList>
            <person name="Zhou S."/>
            <person name="Han L."/>
            <person name="Wang Y."/>
            <person name="Yang G."/>
            <person name="Zhuang L."/>
            <person name="Hu P."/>
        </authorList>
    </citation>
    <scope>NUCLEOTIDE SEQUENCE [LARGE SCALE GENOMIC DNA]</scope>
    <source>
        <strain evidence="7 8">SgZ-5</strain>
    </source>
</reference>
<dbReference type="OrthoDB" id="9765776at2"/>
<dbReference type="SMART" id="SM00091">
    <property type="entry name" value="PAS"/>
    <property type="match status" value="2"/>
</dbReference>
<dbReference type="EMBL" id="CP015285">
    <property type="protein sequence ID" value="ANC91757.1"/>
    <property type="molecule type" value="Genomic_DNA"/>
</dbReference>
<evidence type="ECO:0000256" key="2">
    <source>
        <dbReference type="ARBA" id="ARBA00029447"/>
    </source>
</evidence>
<name>A0A161ITW8_9PROT</name>
<evidence type="ECO:0000259" key="6">
    <source>
        <dbReference type="PROSITE" id="PS50113"/>
    </source>
</evidence>
<proteinExistence type="inferred from homology"/>
<dbReference type="InterPro" id="IPR004089">
    <property type="entry name" value="MCPsignal_dom"/>
</dbReference>
<dbReference type="PROSITE" id="PS50112">
    <property type="entry name" value="PAS"/>
    <property type="match status" value="1"/>
</dbReference>
<evidence type="ECO:0000256" key="1">
    <source>
        <dbReference type="ARBA" id="ARBA00023224"/>
    </source>
</evidence>
<sequence length="492" mass="52460">MFGRGKIKQALMRKMSALDALRAKVMVADENLTIVHVNPAVVSLLREVEGDLRKELPRLDVSRLVGSNIDVFHKNPDHQRRMLAALTKPYGATIKVGGHQFDLLVTPLTDNGQRIGFVVEWADAKERLENLDYAAQMVAISRSQAVIEFTTDGIVTKANDNFLKVMGYRRDEVIGKHHSMFVEPALRDSADYARFWETLRRGEFQAAQYKRIGKSGNAVWIEGAYNPIFDEKGQVTKVVKFAVDITAQIVLLNNLKVMIDTNFGEVDQALHLSLGEAGSANAAAGSTSASVQSVASSAEELVSSIGEISQSMTRARSATDSAFDRTVSVAESTDRLAAAAQAMNGIVGLINSIAGQINLLALNATIEAARAGEAGKGFAVVASEVKNLANQAGKATEQISAEIEGIQSTSTEVANALNAIREAVAAVREHVTGTASAVEEQSAVTQTMSAEMQAASAAVATVTSNITAISTAVNQVAGAVERTKEAAHVLVR</sequence>
<keyword evidence="1 3" id="KW-0807">Transducer</keyword>
<dbReference type="STRING" id="1226968.A6A40_07460"/>
<dbReference type="AlphaFoldDB" id="A0A161ITW8"/>
<dbReference type="Pfam" id="PF00015">
    <property type="entry name" value="MCPsignal"/>
    <property type="match status" value="1"/>
</dbReference>
<dbReference type="PRINTS" id="PR00260">
    <property type="entry name" value="CHEMTRNSDUCR"/>
</dbReference>
<dbReference type="SUPFAM" id="SSF58104">
    <property type="entry name" value="Methyl-accepting chemotaxis protein (MCP) signaling domain"/>
    <property type="match status" value="1"/>
</dbReference>
<dbReference type="Gene3D" id="1.10.287.950">
    <property type="entry name" value="Methyl-accepting chemotaxis protein"/>
    <property type="match status" value="1"/>
</dbReference>
<dbReference type="InterPro" id="IPR035965">
    <property type="entry name" value="PAS-like_dom_sf"/>
</dbReference>
<feature type="domain" description="Methyl-accepting transducer" evidence="4">
    <location>
        <begin position="286"/>
        <end position="491"/>
    </location>
</feature>